<dbReference type="PANTHER" id="PTHR12242:SF22">
    <property type="entry name" value="OS02G0130600 PROTEIN"/>
    <property type="match status" value="1"/>
</dbReference>
<dbReference type="VEuPathDB" id="FungiDB:SDRG_16489"/>
<evidence type="ECO:0000256" key="2">
    <source>
        <dbReference type="ARBA" id="ARBA00022692"/>
    </source>
</evidence>
<gene>
    <name evidence="6" type="ORF">SDRG_16489</name>
</gene>
<feature type="transmembrane region" description="Helical" evidence="5">
    <location>
        <begin position="166"/>
        <end position="185"/>
    </location>
</feature>
<proteinExistence type="predicted"/>
<dbReference type="InterPro" id="IPR006838">
    <property type="entry name" value="ADTRP_AIG1"/>
</dbReference>
<dbReference type="RefSeq" id="XP_008620925.1">
    <property type="nucleotide sequence ID" value="XM_008622703.1"/>
</dbReference>
<sequence>MWQEVVVGCLLAVVLVGSVVALYTHAQTPRPYASAFAPLPRPLLLVATRALSVVFYLVVLIDDLSGGGIRNYDYYTFWNFNLQTIYFVYSLVVQWRGVQHDHARRLNTFSDVVVADALLVMVVFWAILYDSSKPLRWVEVAEHGVNSVLVLLEFGLNDFGVQTRSVVYASCLFPAVFGAFAWIGRSYWRDDWVYPFLNVTDTLAPLWYIGLIVGHGAFFGVALGLAKLKRYVRQPATTTDTLHSPHLSDALTKVV</sequence>
<evidence type="ECO:0000256" key="5">
    <source>
        <dbReference type="SAM" id="Phobius"/>
    </source>
</evidence>
<evidence type="ECO:0000256" key="4">
    <source>
        <dbReference type="ARBA" id="ARBA00023136"/>
    </source>
</evidence>
<dbReference type="GO" id="GO:0016020">
    <property type="term" value="C:membrane"/>
    <property type="evidence" value="ECO:0007669"/>
    <property type="project" value="InterPro"/>
</dbReference>
<organism evidence="6 7">
    <name type="scientific">Saprolegnia diclina (strain VS20)</name>
    <dbReference type="NCBI Taxonomy" id="1156394"/>
    <lineage>
        <taxon>Eukaryota</taxon>
        <taxon>Sar</taxon>
        <taxon>Stramenopiles</taxon>
        <taxon>Oomycota</taxon>
        <taxon>Saprolegniomycetes</taxon>
        <taxon>Saprolegniales</taxon>
        <taxon>Saprolegniaceae</taxon>
        <taxon>Saprolegnia</taxon>
    </lineage>
</organism>
<keyword evidence="2 5" id="KW-0812">Transmembrane</keyword>
<dbReference type="Proteomes" id="UP000030762">
    <property type="component" value="Unassembled WGS sequence"/>
</dbReference>
<feature type="transmembrane region" description="Helical" evidence="5">
    <location>
        <begin position="205"/>
        <end position="226"/>
    </location>
</feature>
<evidence type="ECO:0000256" key="1">
    <source>
        <dbReference type="ARBA" id="ARBA00004127"/>
    </source>
</evidence>
<dbReference type="InParanoid" id="T0PJS0"/>
<name>T0PJS0_SAPDV</name>
<keyword evidence="3 5" id="KW-1133">Transmembrane helix</keyword>
<dbReference type="AlphaFoldDB" id="T0PJS0"/>
<dbReference type="OMA" id="WRDDWVY"/>
<dbReference type="Pfam" id="PF04750">
    <property type="entry name" value="Far-17a_AIG1"/>
    <property type="match status" value="1"/>
</dbReference>
<protein>
    <submittedName>
        <fullName evidence="6">Uncharacterized protein</fullName>
    </submittedName>
</protein>
<dbReference type="GeneID" id="19957216"/>
<feature type="transmembrane region" description="Helical" evidence="5">
    <location>
        <begin position="42"/>
        <end position="62"/>
    </location>
</feature>
<evidence type="ECO:0000256" key="3">
    <source>
        <dbReference type="ARBA" id="ARBA00022989"/>
    </source>
</evidence>
<evidence type="ECO:0000313" key="6">
    <source>
        <dbReference type="EMBL" id="EQC25634.1"/>
    </source>
</evidence>
<dbReference type="GO" id="GO:0012505">
    <property type="term" value="C:endomembrane system"/>
    <property type="evidence" value="ECO:0007669"/>
    <property type="project" value="UniProtKB-SubCell"/>
</dbReference>
<reference evidence="6 7" key="1">
    <citation type="submission" date="2012-04" db="EMBL/GenBank/DDBJ databases">
        <title>The Genome Sequence of Saprolegnia declina VS20.</title>
        <authorList>
            <consortium name="The Broad Institute Genome Sequencing Platform"/>
            <person name="Russ C."/>
            <person name="Nusbaum C."/>
            <person name="Tyler B."/>
            <person name="van West P."/>
            <person name="Dieguez-Uribeondo J."/>
            <person name="de Bruijn I."/>
            <person name="Tripathy S."/>
            <person name="Jiang R."/>
            <person name="Young S.K."/>
            <person name="Zeng Q."/>
            <person name="Gargeya S."/>
            <person name="Fitzgerald M."/>
            <person name="Haas B."/>
            <person name="Abouelleil A."/>
            <person name="Alvarado L."/>
            <person name="Arachchi H.M."/>
            <person name="Berlin A."/>
            <person name="Chapman S.B."/>
            <person name="Goldberg J."/>
            <person name="Griggs A."/>
            <person name="Gujja S."/>
            <person name="Hansen M."/>
            <person name="Howarth C."/>
            <person name="Imamovic A."/>
            <person name="Larimer J."/>
            <person name="McCowen C."/>
            <person name="Montmayeur A."/>
            <person name="Murphy C."/>
            <person name="Neiman D."/>
            <person name="Pearson M."/>
            <person name="Priest M."/>
            <person name="Roberts A."/>
            <person name="Saif S."/>
            <person name="Shea T."/>
            <person name="Sisk P."/>
            <person name="Sykes S."/>
            <person name="Wortman J."/>
            <person name="Nusbaum C."/>
            <person name="Birren B."/>
        </authorList>
    </citation>
    <scope>NUCLEOTIDE SEQUENCE [LARGE SCALE GENOMIC DNA]</scope>
    <source>
        <strain evidence="6 7">VS20</strain>
    </source>
</reference>
<dbReference type="EMBL" id="JH767263">
    <property type="protein sequence ID" value="EQC25634.1"/>
    <property type="molecule type" value="Genomic_DNA"/>
</dbReference>
<feature type="transmembrane region" description="Helical" evidence="5">
    <location>
        <begin position="112"/>
        <end position="129"/>
    </location>
</feature>
<comment type="subcellular location">
    <subcellularLocation>
        <location evidence="1">Endomembrane system</location>
        <topology evidence="1">Multi-pass membrane protein</topology>
    </subcellularLocation>
</comment>
<feature type="transmembrane region" description="Helical" evidence="5">
    <location>
        <begin position="74"/>
        <end position="92"/>
    </location>
</feature>
<accession>T0PJS0</accession>
<keyword evidence="4 5" id="KW-0472">Membrane</keyword>
<dbReference type="PANTHER" id="PTHR12242">
    <property type="entry name" value="OS02G0130600 PROTEIN-RELATED"/>
    <property type="match status" value="1"/>
</dbReference>
<keyword evidence="7" id="KW-1185">Reference proteome</keyword>
<evidence type="ECO:0000313" key="7">
    <source>
        <dbReference type="Proteomes" id="UP000030762"/>
    </source>
</evidence>
<dbReference type="OrthoDB" id="67162at2759"/>